<dbReference type="InterPro" id="IPR031248">
    <property type="entry name" value="RNF213"/>
</dbReference>
<sequence>MPTDEATSLLHMMPGCGVWLCPNDHMYFVDDCTATLEAANCPTCGASIGNKSGADQHVAAPGNRKVGVVSKNGKIDVDKWGATEGFVQYRKDLFEPKGYVIVDYSPEHTCRMLDQTSLCIVRLLVHLTLLMHACDEERSDAVSFTRLGKKDDEVRAKLFQLIQRDLSVCSVNIGGSSIENTILLIHGIIHRFYVTYPHESPQTYNQLSSTQRGLFENYFMNKCIRPVIDNYQFSIRDIRALVATDPCCRHWAERVEENMKPGSDTFKTFEEMYQPSSFLPFRMTTLSEFRNFVLSNPQNERQYPVIWTILHMIDSPQGYSIFALQYLPLMIQWMKLLHSHFNRQLRLEEVEESGQYTIEYALTQQEKNKWRDKALWERAWRGFAMGWNHVTSRIRVKPRSEQNHSVKQMQDESKYEIEDNENKSDAKISDDFGMHEIDTDLQKYRHQLRIRDAENQCQNLPFPQFLGSGDNNQLVPKDVPLWPALVCDNNYMRTSRMICLLLDHLVCVNNDLLGECWKSAAVEASTQKRTILLSHVLRERDVISLNEKELVELIQQSMPQKLQYGKHPELAYNLPLLEARLKEKVLVGKCIIKFDLHELIFEFQEQHNIRQIIASISHYYKKYTGQNEEYFRRDENLLRELEEAILQKVPQGIARERSDLSLSKSAKQSLEEVLISLRRQNPLPSPSLLIGDWMEKTLHLLQTECDLFKEMSQLQLRHAAMAWVYLEERCVKHSPKPWYEIPEKLMKAYQELPNMLSEALIKFVNSENKTEVWEVLIQWKQFLENILSRPVYDYDPMSPLKDYLVNAIATDNCANYVMQFPQEILLAHAGTAFNKAASLYHFKKDIL</sequence>
<gene>
    <name evidence="9" type="ORF">RFI_13505</name>
</gene>
<dbReference type="GO" id="GO:0002376">
    <property type="term" value="P:immune system process"/>
    <property type="evidence" value="ECO:0007669"/>
    <property type="project" value="UniProtKB-KW"/>
</dbReference>
<dbReference type="GO" id="GO:0004842">
    <property type="term" value="F:ubiquitin-protein transferase activity"/>
    <property type="evidence" value="ECO:0007669"/>
    <property type="project" value="InterPro"/>
</dbReference>
<evidence type="ECO:0000256" key="4">
    <source>
        <dbReference type="ARBA" id="ARBA00022771"/>
    </source>
</evidence>
<dbReference type="GO" id="GO:0016887">
    <property type="term" value="F:ATP hydrolysis activity"/>
    <property type="evidence" value="ECO:0007669"/>
    <property type="project" value="InterPro"/>
</dbReference>
<keyword evidence="4" id="KW-0863">Zinc-finger</keyword>
<keyword evidence="3" id="KW-0479">Metal-binding</keyword>
<comment type="caution">
    <text evidence="9">The sequence shown here is derived from an EMBL/GenBank/DDBJ whole genome shotgun (WGS) entry which is preliminary data.</text>
</comment>
<accession>X6NBK0</accession>
<evidence type="ECO:0000256" key="5">
    <source>
        <dbReference type="ARBA" id="ARBA00022833"/>
    </source>
</evidence>
<dbReference type="PANTHER" id="PTHR22605:SF1">
    <property type="entry name" value="RZ-TYPE DOMAIN-CONTAINING PROTEIN"/>
    <property type="match status" value="1"/>
</dbReference>
<evidence type="ECO:0000256" key="1">
    <source>
        <dbReference type="ARBA" id="ARBA00004496"/>
    </source>
</evidence>
<evidence type="ECO:0000256" key="6">
    <source>
        <dbReference type="ARBA" id="ARBA00022859"/>
    </source>
</evidence>
<keyword evidence="2" id="KW-0963">Cytoplasm</keyword>
<dbReference type="Pfam" id="PF20173">
    <property type="entry name" value="ZnF_RZ-type"/>
    <property type="match status" value="1"/>
</dbReference>
<comment type="subcellular location">
    <subcellularLocation>
        <location evidence="1">Cytoplasm</location>
    </subcellularLocation>
</comment>
<dbReference type="InterPro" id="IPR046439">
    <property type="entry name" value="ZF_RZ_dom"/>
</dbReference>
<dbReference type="GO" id="GO:0005737">
    <property type="term" value="C:cytoplasm"/>
    <property type="evidence" value="ECO:0007669"/>
    <property type="project" value="UniProtKB-SubCell"/>
</dbReference>
<dbReference type="GO" id="GO:0008270">
    <property type="term" value="F:zinc ion binding"/>
    <property type="evidence" value="ECO:0007669"/>
    <property type="project" value="UniProtKB-KW"/>
</dbReference>
<evidence type="ECO:0000256" key="2">
    <source>
        <dbReference type="ARBA" id="ARBA00022490"/>
    </source>
</evidence>
<evidence type="ECO:0000313" key="9">
    <source>
        <dbReference type="EMBL" id="ETO23675.1"/>
    </source>
</evidence>
<keyword evidence="5" id="KW-0862">Zinc</keyword>
<dbReference type="PANTHER" id="PTHR22605">
    <property type="entry name" value="RZ-TYPE DOMAIN-CONTAINING PROTEIN"/>
    <property type="match status" value="1"/>
</dbReference>
<keyword evidence="10" id="KW-1185">Reference proteome</keyword>
<proteinExistence type="predicted"/>
<evidence type="ECO:0000256" key="7">
    <source>
        <dbReference type="SAM" id="MobiDB-lite"/>
    </source>
</evidence>
<evidence type="ECO:0000259" key="8">
    <source>
        <dbReference type="PROSITE" id="PS51981"/>
    </source>
</evidence>
<feature type="region of interest" description="Disordered" evidence="7">
    <location>
        <begin position="398"/>
        <end position="422"/>
    </location>
</feature>
<reference evidence="9 10" key="1">
    <citation type="journal article" date="2013" name="Curr. Biol.">
        <title>The Genome of the Foraminiferan Reticulomyxa filosa.</title>
        <authorList>
            <person name="Glockner G."/>
            <person name="Hulsmann N."/>
            <person name="Schleicher M."/>
            <person name="Noegel A.A."/>
            <person name="Eichinger L."/>
            <person name="Gallinger C."/>
            <person name="Pawlowski J."/>
            <person name="Sierra R."/>
            <person name="Euteneuer U."/>
            <person name="Pillet L."/>
            <person name="Moustafa A."/>
            <person name="Platzer M."/>
            <person name="Groth M."/>
            <person name="Szafranski K."/>
            <person name="Schliwa M."/>
        </authorList>
    </citation>
    <scope>NUCLEOTIDE SEQUENCE [LARGE SCALE GENOMIC DNA]</scope>
</reference>
<name>X6NBK0_RETFI</name>
<evidence type="ECO:0000256" key="3">
    <source>
        <dbReference type="ARBA" id="ARBA00022723"/>
    </source>
</evidence>
<dbReference type="Proteomes" id="UP000023152">
    <property type="component" value="Unassembled WGS sequence"/>
</dbReference>
<evidence type="ECO:0000313" key="10">
    <source>
        <dbReference type="Proteomes" id="UP000023152"/>
    </source>
</evidence>
<dbReference type="AlphaFoldDB" id="X6NBK0"/>
<feature type="domain" description="RZ-type" evidence="8">
    <location>
        <begin position="1"/>
        <end position="75"/>
    </location>
</feature>
<dbReference type="PROSITE" id="PS51981">
    <property type="entry name" value="ZF_RZ"/>
    <property type="match status" value="1"/>
</dbReference>
<organism evidence="9 10">
    <name type="scientific">Reticulomyxa filosa</name>
    <dbReference type="NCBI Taxonomy" id="46433"/>
    <lineage>
        <taxon>Eukaryota</taxon>
        <taxon>Sar</taxon>
        <taxon>Rhizaria</taxon>
        <taxon>Retaria</taxon>
        <taxon>Foraminifera</taxon>
        <taxon>Monothalamids</taxon>
        <taxon>Reticulomyxidae</taxon>
        <taxon>Reticulomyxa</taxon>
    </lineage>
</organism>
<dbReference type="EMBL" id="ASPP01009772">
    <property type="protein sequence ID" value="ETO23675.1"/>
    <property type="molecule type" value="Genomic_DNA"/>
</dbReference>
<keyword evidence="6" id="KW-0391">Immunity</keyword>
<protein>
    <recommendedName>
        <fullName evidence="8">RZ-type domain-containing protein</fullName>
    </recommendedName>
</protein>